<dbReference type="EMBL" id="PVTR01000008">
    <property type="protein sequence ID" value="PRY86587.1"/>
    <property type="molecule type" value="Genomic_DNA"/>
</dbReference>
<protein>
    <recommendedName>
        <fullName evidence="4">Small multi-drug export protein</fullName>
    </recommendedName>
</protein>
<feature type="transmembrane region" description="Helical" evidence="1">
    <location>
        <begin position="7"/>
        <end position="29"/>
    </location>
</feature>
<keyword evidence="1" id="KW-0472">Membrane</keyword>
<reference evidence="2 3" key="1">
    <citation type="submission" date="2018-03" db="EMBL/GenBank/DDBJ databases">
        <title>Genomic Encyclopedia of Archaeal and Bacterial Type Strains, Phase II (KMG-II): from individual species to whole genera.</title>
        <authorList>
            <person name="Goeker M."/>
        </authorList>
    </citation>
    <scope>NUCLEOTIDE SEQUENCE [LARGE SCALE GENOMIC DNA]</scope>
    <source>
        <strain evidence="2 3">DSM 27929</strain>
    </source>
</reference>
<comment type="caution">
    <text evidence="2">The sequence shown here is derived from an EMBL/GenBank/DDBJ whole genome shotgun (WGS) entry which is preliminary data.</text>
</comment>
<evidence type="ECO:0000313" key="3">
    <source>
        <dbReference type="Proteomes" id="UP000238157"/>
    </source>
</evidence>
<keyword evidence="1" id="KW-1133">Transmembrane helix</keyword>
<proteinExistence type="predicted"/>
<accession>A0A2T0WIR9</accession>
<feature type="transmembrane region" description="Helical" evidence="1">
    <location>
        <begin position="35"/>
        <end position="57"/>
    </location>
</feature>
<sequence>MEYFLKFLAIYFTCLFKFVAGPLLGAAAGYGLIEIIIVTLGGMMTSVLFVTYLGNWFKSHWTLNVNKKRFTKRKRRIVQVWQKFGVIGIAIATPIFLTPIGGTIIMVAFNVKRNKILSYMFFSGLAWVIIMGTSINWILTIPLFQKLFG</sequence>
<keyword evidence="3" id="KW-1185">Reference proteome</keyword>
<feature type="transmembrane region" description="Helical" evidence="1">
    <location>
        <begin position="117"/>
        <end position="139"/>
    </location>
</feature>
<dbReference type="RefSeq" id="WP_106134323.1">
    <property type="nucleotide sequence ID" value="NZ_PVTR01000008.1"/>
</dbReference>
<evidence type="ECO:0000313" key="2">
    <source>
        <dbReference type="EMBL" id="PRY86587.1"/>
    </source>
</evidence>
<name>A0A2T0WIR9_9BACT</name>
<keyword evidence="1" id="KW-0812">Transmembrane</keyword>
<dbReference type="OrthoDB" id="1467737at2"/>
<gene>
    <name evidence="2" type="ORF">CLW00_10874</name>
</gene>
<evidence type="ECO:0000256" key="1">
    <source>
        <dbReference type="SAM" id="Phobius"/>
    </source>
</evidence>
<feature type="transmembrane region" description="Helical" evidence="1">
    <location>
        <begin position="78"/>
        <end position="111"/>
    </location>
</feature>
<organism evidence="2 3">
    <name type="scientific">Mongoliibacter ruber</name>
    <dbReference type="NCBI Taxonomy" id="1750599"/>
    <lineage>
        <taxon>Bacteria</taxon>
        <taxon>Pseudomonadati</taxon>
        <taxon>Bacteroidota</taxon>
        <taxon>Cytophagia</taxon>
        <taxon>Cytophagales</taxon>
        <taxon>Cyclobacteriaceae</taxon>
        <taxon>Mongoliibacter</taxon>
    </lineage>
</organism>
<dbReference type="AlphaFoldDB" id="A0A2T0WIR9"/>
<dbReference type="Proteomes" id="UP000238157">
    <property type="component" value="Unassembled WGS sequence"/>
</dbReference>
<evidence type="ECO:0008006" key="4">
    <source>
        <dbReference type="Google" id="ProtNLM"/>
    </source>
</evidence>